<dbReference type="InterPro" id="IPR026516">
    <property type="entry name" value="THAP1/10"/>
</dbReference>
<keyword evidence="5" id="KW-0862">Zinc</keyword>
<evidence type="ECO:0000256" key="7">
    <source>
        <dbReference type="ARBA" id="ARBA00023054"/>
    </source>
</evidence>
<dbReference type="AlphaFoldDB" id="A0AAD5KIQ0"/>
<evidence type="ECO:0000256" key="1">
    <source>
        <dbReference type="ARBA" id="ARBA00004642"/>
    </source>
</evidence>
<evidence type="ECO:0000256" key="2">
    <source>
        <dbReference type="ARBA" id="ARBA00006177"/>
    </source>
</evidence>
<evidence type="ECO:0000259" key="15">
    <source>
        <dbReference type="PROSITE" id="PS50950"/>
    </source>
</evidence>
<keyword evidence="11" id="KW-0131">Cell cycle</keyword>
<gene>
    <name evidence="16" type="ORF">GHT06_021168</name>
</gene>
<dbReference type="EMBL" id="WJBH02000009">
    <property type="protein sequence ID" value="KAI9553272.1"/>
    <property type="molecule type" value="Genomic_DNA"/>
</dbReference>
<dbReference type="PROSITE" id="PS50950">
    <property type="entry name" value="ZF_THAP"/>
    <property type="match status" value="1"/>
</dbReference>
<dbReference type="SMART" id="SM00692">
    <property type="entry name" value="DM3"/>
    <property type="match status" value="1"/>
</dbReference>
<evidence type="ECO:0000256" key="12">
    <source>
        <dbReference type="PROSITE-ProRule" id="PRU00309"/>
    </source>
</evidence>
<keyword evidence="4 12" id="KW-0863">Zinc-finger</keyword>
<dbReference type="SUPFAM" id="SSF57716">
    <property type="entry name" value="Glucocorticoid receptor-like (DNA-binding domain)"/>
    <property type="match status" value="1"/>
</dbReference>
<evidence type="ECO:0000256" key="3">
    <source>
        <dbReference type="ARBA" id="ARBA00022723"/>
    </source>
</evidence>
<accession>A0AAD5KIQ0</accession>
<keyword evidence="7 13" id="KW-0175">Coiled coil</keyword>
<keyword evidence="10" id="KW-0539">Nucleus</keyword>
<evidence type="ECO:0000313" key="17">
    <source>
        <dbReference type="Proteomes" id="UP000820818"/>
    </source>
</evidence>
<protein>
    <recommendedName>
        <fullName evidence="15">THAP-type domain-containing protein</fullName>
    </recommendedName>
</protein>
<reference evidence="16 17" key="1">
    <citation type="submission" date="2022-05" db="EMBL/GenBank/DDBJ databases">
        <title>A multi-omics perspective on studying reproductive biology in Daphnia sinensis.</title>
        <authorList>
            <person name="Jia J."/>
        </authorList>
    </citation>
    <scope>NUCLEOTIDE SEQUENCE [LARGE SCALE GENOMIC DNA]</scope>
    <source>
        <strain evidence="16 17">WSL</strain>
    </source>
</reference>
<dbReference type="PANTHER" id="PTHR46600">
    <property type="entry name" value="THAP DOMAIN-CONTAINING"/>
    <property type="match status" value="1"/>
</dbReference>
<evidence type="ECO:0000313" key="16">
    <source>
        <dbReference type="EMBL" id="KAI9553272.1"/>
    </source>
</evidence>
<keyword evidence="8 12" id="KW-0238">DNA-binding</keyword>
<proteinExistence type="inferred from homology"/>
<evidence type="ECO:0000256" key="11">
    <source>
        <dbReference type="ARBA" id="ARBA00023306"/>
    </source>
</evidence>
<evidence type="ECO:0000256" key="8">
    <source>
        <dbReference type="ARBA" id="ARBA00023125"/>
    </source>
</evidence>
<dbReference type="InterPro" id="IPR006612">
    <property type="entry name" value="THAP_Znf"/>
</dbReference>
<dbReference type="GO" id="GO:0005654">
    <property type="term" value="C:nucleoplasm"/>
    <property type="evidence" value="ECO:0007669"/>
    <property type="project" value="UniProtKB-SubCell"/>
</dbReference>
<evidence type="ECO:0000256" key="4">
    <source>
        <dbReference type="ARBA" id="ARBA00022771"/>
    </source>
</evidence>
<evidence type="ECO:0000256" key="14">
    <source>
        <dbReference type="SAM" id="MobiDB-lite"/>
    </source>
</evidence>
<feature type="coiled-coil region" evidence="13">
    <location>
        <begin position="309"/>
        <end position="365"/>
    </location>
</feature>
<keyword evidence="6" id="KW-0805">Transcription regulation</keyword>
<evidence type="ECO:0000256" key="9">
    <source>
        <dbReference type="ARBA" id="ARBA00023163"/>
    </source>
</evidence>
<dbReference type="PANTHER" id="PTHR46600:SF1">
    <property type="entry name" value="THAP DOMAIN-CONTAINING PROTEIN 1"/>
    <property type="match status" value="1"/>
</dbReference>
<name>A0AAD5KIQ0_9CRUS</name>
<organism evidence="16 17">
    <name type="scientific">Daphnia sinensis</name>
    <dbReference type="NCBI Taxonomy" id="1820382"/>
    <lineage>
        <taxon>Eukaryota</taxon>
        <taxon>Metazoa</taxon>
        <taxon>Ecdysozoa</taxon>
        <taxon>Arthropoda</taxon>
        <taxon>Crustacea</taxon>
        <taxon>Branchiopoda</taxon>
        <taxon>Diplostraca</taxon>
        <taxon>Cladocera</taxon>
        <taxon>Anomopoda</taxon>
        <taxon>Daphniidae</taxon>
        <taxon>Daphnia</taxon>
        <taxon>Daphnia similis group</taxon>
    </lineage>
</organism>
<evidence type="ECO:0000256" key="13">
    <source>
        <dbReference type="SAM" id="Coils"/>
    </source>
</evidence>
<evidence type="ECO:0000256" key="10">
    <source>
        <dbReference type="ARBA" id="ARBA00023242"/>
    </source>
</evidence>
<dbReference type="GO" id="GO:0008270">
    <property type="term" value="F:zinc ion binding"/>
    <property type="evidence" value="ECO:0007669"/>
    <property type="project" value="UniProtKB-KW"/>
</dbReference>
<dbReference type="Pfam" id="PF05485">
    <property type="entry name" value="THAP"/>
    <property type="match status" value="1"/>
</dbReference>
<keyword evidence="17" id="KW-1185">Reference proteome</keyword>
<dbReference type="Proteomes" id="UP000820818">
    <property type="component" value="Linkage Group LG9"/>
</dbReference>
<comment type="caution">
    <text evidence="16">The sequence shown here is derived from an EMBL/GenBank/DDBJ whole genome shotgun (WGS) entry which is preliminary data.</text>
</comment>
<feature type="region of interest" description="Disordered" evidence="14">
    <location>
        <begin position="169"/>
        <end position="188"/>
    </location>
</feature>
<feature type="domain" description="THAP-type" evidence="15">
    <location>
        <begin position="19"/>
        <end position="108"/>
    </location>
</feature>
<dbReference type="SMART" id="SM00980">
    <property type="entry name" value="THAP"/>
    <property type="match status" value="1"/>
</dbReference>
<evidence type="ECO:0000256" key="6">
    <source>
        <dbReference type="ARBA" id="ARBA00023015"/>
    </source>
</evidence>
<feature type="compositionally biased region" description="Polar residues" evidence="14">
    <location>
        <begin position="203"/>
        <end position="214"/>
    </location>
</feature>
<comment type="similarity">
    <text evidence="2">Belongs to the THAP1 family.</text>
</comment>
<dbReference type="GO" id="GO:0043565">
    <property type="term" value="F:sequence-specific DNA binding"/>
    <property type="evidence" value="ECO:0007669"/>
    <property type="project" value="InterPro"/>
</dbReference>
<feature type="region of interest" description="Disordered" evidence="14">
    <location>
        <begin position="196"/>
        <end position="220"/>
    </location>
</feature>
<evidence type="ECO:0000256" key="5">
    <source>
        <dbReference type="ARBA" id="ARBA00022833"/>
    </source>
</evidence>
<sequence>MQLIREIGITKLPRDSAEMGRTCDVVGCTNSNYKTKALSYHSLPSDELLRGKWLDAINANGGFRQSKTRKKTHNCDNTYVCGDHFSDDCYISTSKQKHLKPTAIPTFPPIEKRGCHKNNNSDDTYGIRINAMQFQTTHELSEGDSPEVEQTVNSKSKIKKVVVNKSKKSKSPILSSDSSDNTPTQCRGNSIITRLSHSDGLPFTSSTTQPIEISSNEEESATTLEQLESDISNGYRTLETIDLYLQQLFQEKQELEHEEALMRLFDLKEEIHSQLVHRKQEQLTKEMAWTEEQESVYDLQRNLVNDGKNAEHLREMEKILAEREEEIRQLRQSTNDEICTLEEKLKNVERRISEFKENRISKLEELLNQESVLKMKKKDHIEDLKQKIDASKVLEIKLIQLKARERLNRLDHLTL</sequence>
<keyword evidence="3" id="KW-0479">Metal-binding</keyword>
<comment type="subcellular location">
    <subcellularLocation>
        <location evidence="1">Nucleus</location>
        <location evidence="1">Nucleoplasm</location>
    </subcellularLocation>
</comment>
<keyword evidence="9" id="KW-0804">Transcription</keyword>